<evidence type="ECO:0000259" key="4">
    <source>
        <dbReference type="PROSITE" id="PS50240"/>
    </source>
</evidence>
<dbReference type="GO" id="GO:0006508">
    <property type="term" value="P:proteolysis"/>
    <property type="evidence" value="ECO:0007669"/>
    <property type="project" value="InterPro"/>
</dbReference>
<feature type="compositionally biased region" description="Basic residues" evidence="2">
    <location>
        <begin position="64"/>
        <end position="75"/>
    </location>
</feature>
<proteinExistence type="predicted"/>
<dbReference type="InterPro" id="IPR018114">
    <property type="entry name" value="TRYPSIN_HIS"/>
</dbReference>
<comment type="caution">
    <text evidence="5">The sequence shown here is derived from an EMBL/GenBank/DDBJ whole genome shotgun (WGS) entry which is preliminary data.</text>
</comment>
<keyword evidence="6" id="KW-1185">Reference proteome</keyword>
<dbReference type="Pfam" id="PF00089">
    <property type="entry name" value="Trypsin"/>
    <property type="match status" value="2"/>
</dbReference>
<dbReference type="PRINTS" id="PR00722">
    <property type="entry name" value="CHYMOTRYPSIN"/>
</dbReference>
<dbReference type="Proteomes" id="UP000215223">
    <property type="component" value="Unassembled WGS sequence"/>
</dbReference>
<dbReference type="SMART" id="SM00020">
    <property type="entry name" value="Tryp_SPc"/>
    <property type="match status" value="1"/>
</dbReference>
<evidence type="ECO:0000256" key="2">
    <source>
        <dbReference type="SAM" id="MobiDB-lite"/>
    </source>
</evidence>
<dbReference type="InterPro" id="IPR001314">
    <property type="entry name" value="Peptidase_S1A"/>
</dbReference>
<dbReference type="SUPFAM" id="SSF50494">
    <property type="entry name" value="Trypsin-like serine proteases"/>
    <property type="match status" value="1"/>
</dbReference>
<reference evidence="5 6" key="1">
    <citation type="submission" date="2017-07" db="EMBL/GenBank/DDBJ databases">
        <title>Amycolatopsis thailandensis Genome sequencing and assembly.</title>
        <authorList>
            <person name="Kaur N."/>
            <person name="Mayilraj S."/>
        </authorList>
    </citation>
    <scope>NUCLEOTIDE SEQUENCE [LARGE SCALE GENOMIC DNA]</scope>
    <source>
        <strain evidence="5 6">JCM 16380</strain>
    </source>
</reference>
<dbReference type="InterPro" id="IPR051487">
    <property type="entry name" value="Ser/Thr_Proteases_Immune/Dev"/>
</dbReference>
<feature type="domain" description="Peptidase S1" evidence="4">
    <location>
        <begin position="217"/>
        <end position="487"/>
    </location>
</feature>
<accession>A0A229RUI9</accession>
<dbReference type="InterPro" id="IPR001254">
    <property type="entry name" value="Trypsin_dom"/>
</dbReference>
<keyword evidence="3" id="KW-1133">Transmembrane helix</keyword>
<dbReference type="Gene3D" id="2.40.10.10">
    <property type="entry name" value="Trypsin-like serine proteases"/>
    <property type="match status" value="1"/>
</dbReference>
<dbReference type="PROSITE" id="PS00134">
    <property type="entry name" value="TRYPSIN_HIS"/>
    <property type="match status" value="1"/>
</dbReference>
<dbReference type="OrthoDB" id="3657335at2"/>
<feature type="compositionally biased region" description="Pro residues" evidence="2">
    <location>
        <begin position="1"/>
        <end position="10"/>
    </location>
</feature>
<name>A0A229RUI9_9PSEU</name>
<dbReference type="AlphaFoldDB" id="A0A229RUI9"/>
<keyword evidence="3" id="KW-0812">Transmembrane</keyword>
<evidence type="ECO:0000256" key="1">
    <source>
        <dbReference type="ARBA" id="ARBA00023157"/>
    </source>
</evidence>
<gene>
    <name evidence="5" type="ORF">CFP71_28230</name>
</gene>
<evidence type="ECO:0000313" key="6">
    <source>
        <dbReference type="Proteomes" id="UP000215223"/>
    </source>
</evidence>
<evidence type="ECO:0000256" key="3">
    <source>
        <dbReference type="SAM" id="Phobius"/>
    </source>
</evidence>
<keyword evidence="3" id="KW-0472">Membrane</keyword>
<dbReference type="PROSITE" id="PS50240">
    <property type="entry name" value="TRYPSIN_DOM"/>
    <property type="match status" value="1"/>
</dbReference>
<evidence type="ECO:0000313" key="5">
    <source>
        <dbReference type="EMBL" id="OXM50320.1"/>
    </source>
</evidence>
<keyword evidence="1" id="KW-1015">Disulfide bond</keyword>
<dbReference type="GO" id="GO:0004252">
    <property type="term" value="F:serine-type endopeptidase activity"/>
    <property type="evidence" value="ECO:0007669"/>
    <property type="project" value="InterPro"/>
</dbReference>
<feature type="transmembrane region" description="Helical" evidence="3">
    <location>
        <begin position="164"/>
        <end position="184"/>
    </location>
</feature>
<sequence length="504" mass="54540">MVLRSAPPPDRASLLPVGAPARRRDHPPRGPARPYPARHPRADDLHGAIPRHRHRLKDGLLPGARRRRPARRGPRRQLTSPPGTAVHHPVSRVPARPNRTVQLHRARFGERRARRPTSPRPHHQQFRWPHSRVHVPRVNVRKHDQRRETVKNTTRPRRRGGLRVAVAALAALIAAGFGGAPVAAADGGYHGAAPAVAASTTSPAAVEGGGDDVSPMIVRGERAPEAYAGAGSIQLKRNGVDDWHTCNGALIHPSFVVTAGHCLSVQPPAPQRADRAGELAWRAFKQAPPPQQAGVGTQAVPQDPSQYTLRIGSVNRHYGGAVRKVTSISLPQYWEWGMPDGDGYIWDLTVIQLDHPVPGWQVKPAKLAYPKAGKQTRIIGWGVTDPDPAHWGAPAPAWLRQLDVPISPKDDCSQAGIGRGEVCLGTAPNGGAACAGDSGGGALQRHGRDWVLVGLGSRSMTQACVSSTIYTQVAEPRFLWWIIRTMHERDARTQVTQADLTLAG</sequence>
<feature type="region of interest" description="Disordered" evidence="2">
    <location>
        <begin position="1"/>
        <end position="98"/>
    </location>
</feature>
<dbReference type="InterPro" id="IPR043504">
    <property type="entry name" value="Peptidase_S1_PA_chymotrypsin"/>
</dbReference>
<dbReference type="PANTHER" id="PTHR24256">
    <property type="entry name" value="TRYPTASE-RELATED"/>
    <property type="match status" value="1"/>
</dbReference>
<protein>
    <recommendedName>
        <fullName evidence="4">Peptidase S1 domain-containing protein</fullName>
    </recommendedName>
</protein>
<organism evidence="5 6">
    <name type="scientific">Amycolatopsis thailandensis</name>
    <dbReference type="NCBI Taxonomy" id="589330"/>
    <lineage>
        <taxon>Bacteria</taxon>
        <taxon>Bacillati</taxon>
        <taxon>Actinomycetota</taxon>
        <taxon>Actinomycetes</taxon>
        <taxon>Pseudonocardiales</taxon>
        <taxon>Pseudonocardiaceae</taxon>
        <taxon>Amycolatopsis</taxon>
    </lineage>
</organism>
<dbReference type="InterPro" id="IPR009003">
    <property type="entry name" value="Peptidase_S1_PA"/>
</dbReference>
<dbReference type="EMBL" id="NMQT01000102">
    <property type="protein sequence ID" value="OXM50320.1"/>
    <property type="molecule type" value="Genomic_DNA"/>
</dbReference>